<comment type="caution">
    <text evidence="3">The sequence shown here is derived from an EMBL/GenBank/DDBJ whole genome shotgun (WGS) entry which is preliminary data.</text>
</comment>
<keyword evidence="4" id="KW-1185">Reference proteome</keyword>
<keyword evidence="2" id="KW-0732">Signal</keyword>
<dbReference type="AlphaFoldDB" id="A0AAD6I9A9"/>
<feature type="compositionally biased region" description="Low complexity" evidence="1">
    <location>
        <begin position="132"/>
        <end position="141"/>
    </location>
</feature>
<gene>
    <name evidence="3" type="ORF">N7460_008137</name>
</gene>
<reference evidence="3" key="1">
    <citation type="journal article" date="2023" name="IMA Fungus">
        <title>Comparative genomic study of the Penicillium genus elucidates a diverse pangenome and 15 lateral gene transfer events.</title>
        <authorList>
            <person name="Petersen C."/>
            <person name="Sorensen T."/>
            <person name="Nielsen M.R."/>
            <person name="Sondergaard T.E."/>
            <person name="Sorensen J.L."/>
            <person name="Fitzpatrick D.A."/>
            <person name="Frisvad J.C."/>
            <person name="Nielsen K.L."/>
        </authorList>
    </citation>
    <scope>NUCLEOTIDE SEQUENCE</scope>
    <source>
        <strain evidence="3">IBT 15450</strain>
    </source>
</reference>
<accession>A0AAD6I9A9</accession>
<organism evidence="3 4">
    <name type="scientific">Penicillium canescens</name>
    <dbReference type="NCBI Taxonomy" id="5083"/>
    <lineage>
        <taxon>Eukaryota</taxon>
        <taxon>Fungi</taxon>
        <taxon>Dikarya</taxon>
        <taxon>Ascomycota</taxon>
        <taxon>Pezizomycotina</taxon>
        <taxon>Eurotiomycetes</taxon>
        <taxon>Eurotiomycetidae</taxon>
        <taxon>Eurotiales</taxon>
        <taxon>Aspergillaceae</taxon>
        <taxon>Penicillium</taxon>
    </lineage>
</organism>
<feature type="chain" id="PRO_5042022005" evidence="2">
    <location>
        <begin position="20"/>
        <end position="171"/>
    </location>
</feature>
<evidence type="ECO:0000313" key="3">
    <source>
        <dbReference type="EMBL" id="KAJ6038366.1"/>
    </source>
</evidence>
<dbReference type="Proteomes" id="UP001219568">
    <property type="component" value="Unassembled WGS sequence"/>
</dbReference>
<dbReference type="EMBL" id="JAQJZL010000009">
    <property type="protein sequence ID" value="KAJ6038366.1"/>
    <property type="molecule type" value="Genomic_DNA"/>
</dbReference>
<feature type="compositionally biased region" description="Gly residues" evidence="1">
    <location>
        <begin position="108"/>
        <end position="131"/>
    </location>
</feature>
<feature type="region of interest" description="Disordered" evidence="1">
    <location>
        <begin position="96"/>
        <end position="147"/>
    </location>
</feature>
<name>A0AAD6I9A9_PENCN</name>
<feature type="compositionally biased region" description="Polar residues" evidence="1">
    <location>
        <begin position="36"/>
        <end position="47"/>
    </location>
</feature>
<feature type="region of interest" description="Disordered" evidence="1">
    <location>
        <begin position="24"/>
        <end position="47"/>
    </location>
</feature>
<protein>
    <submittedName>
        <fullName evidence="3">Uncharacterized protein</fullName>
    </submittedName>
</protein>
<evidence type="ECO:0000256" key="1">
    <source>
        <dbReference type="SAM" id="MobiDB-lite"/>
    </source>
</evidence>
<feature type="signal peptide" evidence="2">
    <location>
        <begin position="1"/>
        <end position="19"/>
    </location>
</feature>
<reference evidence="3" key="2">
    <citation type="submission" date="2023-01" db="EMBL/GenBank/DDBJ databases">
        <authorList>
            <person name="Petersen C."/>
        </authorList>
    </citation>
    <scope>NUCLEOTIDE SEQUENCE</scope>
    <source>
        <strain evidence="3">IBT 15450</strain>
    </source>
</reference>
<sequence>MYFTAPSVAVLALAAGVSAGVAQKEHEPPVHGKSVINKQATGTATAHRTGIQTGTHPIMTGTPNNGTQGNNGTAIVTSTAPCFTCQTGSSTIPVVVPSRTPAASSGAPGAGPSAGPGAGPSGGAGGAGGAGTTPAGPGATGFTPSNPGSKVSVPQVGAAGAVMVYGLMLLA</sequence>
<evidence type="ECO:0000256" key="2">
    <source>
        <dbReference type="SAM" id="SignalP"/>
    </source>
</evidence>
<proteinExistence type="predicted"/>
<evidence type="ECO:0000313" key="4">
    <source>
        <dbReference type="Proteomes" id="UP001219568"/>
    </source>
</evidence>